<evidence type="ECO:0000313" key="3">
    <source>
        <dbReference type="Proteomes" id="UP000571017"/>
    </source>
</evidence>
<dbReference type="AlphaFoldDB" id="A0A838CQT8"/>
<dbReference type="Proteomes" id="UP000571017">
    <property type="component" value="Unassembled WGS sequence"/>
</dbReference>
<evidence type="ECO:0008006" key="4">
    <source>
        <dbReference type="Google" id="ProtNLM"/>
    </source>
</evidence>
<name>A0A838CQT8_9BACI</name>
<organism evidence="2 3">
    <name type="scientific">Halobacillus locisalis</name>
    <dbReference type="NCBI Taxonomy" id="220753"/>
    <lineage>
        <taxon>Bacteria</taxon>
        <taxon>Bacillati</taxon>
        <taxon>Bacillota</taxon>
        <taxon>Bacilli</taxon>
        <taxon>Bacillales</taxon>
        <taxon>Bacillaceae</taxon>
        <taxon>Halobacillus</taxon>
    </lineage>
</organism>
<evidence type="ECO:0000313" key="2">
    <source>
        <dbReference type="EMBL" id="MBA2174360.1"/>
    </source>
</evidence>
<keyword evidence="1" id="KW-0472">Membrane</keyword>
<keyword evidence="1" id="KW-0812">Transmembrane</keyword>
<keyword evidence="1" id="KW-1133">Transmembrane helix</keyword>
<proteinExistence type="predicted"/>
<keyword evidence="3" id="KW-1185">Reference proteome</keyword>
<protein>
    <recommendedName>
        <fullName evidence="4">Cardiolipin synthase N-terminal domain-containing protein</fullName>
    </recommendedName>
</protein>
<dbReference type="RefSeq" id="WP_181471361.1">
    <property type="nucleotide sequence ID" value="NZ_JACEFG010000001.1"/>
</dbReference>
<reference evidence="2 3" key="1">
    <citation type="journal article" date="2004" name="Extremophiles">
        <title>Halobacillus locisalis sp. nov., a halophilic bacterium isolated from a marine solar saltern of the Yellow Sea in Korea.</title>
        <authorList>
            <person name="Yoon J.H."/>
            <person name="Kang K.H."/>
            <person name="Oh T.K."/>
            <person name="Park Y.H."/>
        </authorList>
    </citation>
    <scope>NUCLEOTIDE SEQUENCE [LARGE SCALE GENOMIC DNA]</scope>
    <source>
        <strain evidence="2 3">KCTC 3788</strain>
    </source>
</reference>
<evidence type="ECO:0000256" key="1">
    <source>
        <dbReference type="SAM" id="Phobius"/>
    </source>
</evidence>
<dbReference type="EMBL" id="JACEFG010000001">
    <property type="protein sequence ID" value="MBA2174360.1"/>
    <property type="molecule type" value="Genomic_DNA"/>
</dbReference>
<sequence>MELPIVLLFFLLFGGVLLLLNVITSVWAYRDAKHKGKSALYCLVVLIGTLFFPVGGLIIYAIIRND</sequence>
<comment type="caution">
    <text evidence="2">The sequence shown here is derived from an EMBL/GenBank/DDBJ whole genome shotgun (WGS) entry which is preliminary data.</text>
</comment>
<accession>A0A838CQT8</accession>
<feature type="transmembrane region" description="Helical" evidence="1">
    <location>
        <begin position="38"/>
        <end position="63"/>
    </location>
</feature>
<gene>
    <name evidence="2" type="ORF">H0266_05510</name>
</gene>